<dbReference type="PANTHER" id="PTHR30304:SF0">
    <property type="entry name" value="D-TAGATOSE-1,6-BISPHOSPHATE ALDOLASE SUBUNIT GATY-RELATED"/>
    <property type="match status" value="1"/>
</dbReference>
<feature type="binding site" evidence="3">
    <location>
        <position position="82"/>
    </location>
    <ligand>
        <name>Zn(2+)</name>
        <dbReference type="ChEBI" id="CHEBI:29105"/>
        <label>1</label>
        <note>catalytic</note>
    </ligand>
</feature>
<evidence type="ECO:0000256" key="3">
    <source>
        <dbReference type="PIRSR" id="PIRSR001359-3"/>
    </source>
</evidence>
<dbReference type="PIRSF" id="PIRSF001359">
    <property type="entry name" value="F_bP_aldolase_II"/>
    <property type="match status" value="1"/>
</dbReference>
<evidence type="ECO:0000256" key="2">
    <source>
        <dbReference type="PIRSR" id="PIRSR001359-2"/>
    </source>
</evidence>
<dbReference type="CDD" id="cd00947">
    <property type="entry name" value="TBP_aldolase_IIB"/>
    <property type="match status" value="1"/>
</dbReference>
<dbReference type="EMBL" id="UHJJ01000006">
    <property type="protein sequence ID" value="SUQ14344.1"/>
    <property type="molecule type" value="Genomic_DNA"/>
</dbReference>
<dbReference type="GO" id="GO:0005975">
    <property type="term" value="P:carbohydrate metabolic process"/>
    <property type="evidence" value="ECO:0007669"/>
    <property type="project" value="InterPro"/>
</dbReference>
<dbReference type="RefSeq" id="WP_109711148.1">
    <property type="nucleotide sequence ID" value="NZ_QGDS01000006.1"/>
</dbReference>
<evidence type="ECO:0000313" key="4">
    <source>
        <dbReference type="EMBL" id="SUQ14344.1"/>
    </source>
</evidence>
<feature type="binding site" evidence="2">
    <location>
        <begin position="225"/>
        <end position="228"/>
    </location>
    <ligand>
        <name>dihydroxyacetone phosphate</name>
        <dbReference type="ChEBI" id="CHEBI:57642"/>
    </ligand>
</feature>
<dbReference type="InterPro" id="IPR000771">
    <property type="entry name" value="FBA_II"/>
</dbReference>
<keyword evidence="3" id="KW-0479">Metal-binding</keyword>
<organism evidence="4 5">
    <name type="scientific">Faecalicatena contorta</name>
    <dbReference type="NCBI Taxonomy" id="39482"/>
    <lineage>
        <taxon>Bacteria</taxon>
        <taxon>Bacillati</taxon>
        <taxon>Bacillota</taxon>
        <taxon>Clostridia</taxon>
        <taxon>Lachnospirales</taxon>
        <taxon>Lachnospiraceae</taxon>
        <taxon>Faecalicatena</taxon>
    </lineage>
</organism>
<dbReference type="GO" id="GO:0008270">
    <property type="term" value="F:zinc ion binding"/>
    <property type="evidence" value="ECO:0007669"/>
    <property type="project" value="InterPro"/>
</dbReference>
<keyword evidence="3" id="KW-0862">Zinc</keyword>
<evidence type="ECO:0000256" key="1">
    <source>
        <dbReference type="PIRSR" id="PIRSR001359-1"/>
    </source>
</evidence>
<proteinExistence type="predicted"/>
<feature type="binding site" evidence="3">
    <location>
        <position position="103"/>
    </location>
    <ligand>
        <name>Zn(2+)</name>
        <dbReference type="ChEBI" id="CHEBI:29105"/>
        <label>2</label>
    </ligand>
</feature>
<sequence length="281" mass="30646">MIVTLKTILGIADAKKTAVGAFNVTELEGIQAVLGAAEKLGQPVILQFAPVHEEYIKLETMGPIMVMMAENATVPVCVHLDHCGDFDMINRALEMGFSSVMYDGSMLPFEENVANTRAAVEIASKYGASVEAEIGAMNSEDGSAADDCYTEPDEAEKFVGLTGIDALACSFGTVHGLYKAEPKLDFPRIKEIYDKIGIPIVMHGGSGVSDEDFKKCIANGVRKINYYTYRAKVGGEYVKKKCMEIEGPVFFHDITCWAREVMMEDIEHAMKVFSGISGEKI</sequence>
<comment type="cofactor">
    <cofactor evidence="3">
        <name>Zn(2+)</name>
        <dbReference type="ChEBI" id="CHEBI:29105"/>
    </cofactor>
    <text evidence="3">Binds 2 Zn(2+) ions per subunit. One is catalytic and the other provides a structural contribution.</text>
</comment>
<protein>
    <submittedName>
        <fullName evidence="4">Fructose-bisphosphate aldolase, class II</fullName>
    </submittedName>
</protein>
<accession>A0A315ZVJ1</accession>
<dbReference type="GO" id="GO:0005829">
    <property type="term" value="C:cytosol"/>
    <property type="evidence" value="ECO:0007669"/>
    <property type="project" value="TreeGrafter"/>
</dbReference>
<feature type="binding site" evidence="2">
    <location>
        <position position="176"/>
    </location>
    <ligand>
        <name>dihydroxyacetone phosphate</name>
        <dbReference type="ChEBI" id="CHEBI:57642"/>
    </ligand>
</feature>
<dbReference type="Gene3D" id="3.20.20.70">
    <property type="entry name" value="Aldolase class I"/>
    <property type="match status" value="1"/>
</dbReference>
<dbReference type="NCBIfam" id="TIGR00167">
    <property type="entry name" value="cbbA"/>
    <property type="match status" value="1"/>
</dbReference>
<feature type="active site" description="Proton donor" evidence="1">
    <location>
        <position position="81"/>
    </location>
</feature>
<dbReference type="InterPro" id="IPR050246">
    <property type="entry name" value="Class_II_FBP_aldolase"/>
</dbReference>
<feature type="binding site" evidence="2">
    <location>
        <begin position="204"/>
        <end position="206"/>
    </location>
    <ligand>
        <name>dihydroxyacetone phosphate</name>
        <dbReference type="ChEBI" id="CHEBI:57642"/>
    </ligand>
</feature>
<feature type="binding site" evidence="3">
    <location>
        <position position="203"/>
    </location>
    <ligand>
        <name>Zn(2+)</name>
        <dbReference type="ChEBI" id="CHEBI:29105"/>
        <label>1</label>
        <note>catalytic</note>
    </ligand>
</feature>
<dbReference type="OrthoDB" id="9803995at2"/>
<dbReference type="SUPFAM" id="SSF51569">
    <property type="entry name" value="Aldolase"/>
    <property type="match status" value="1"/>
</dbReference>
<dbReference type="GO" id="GO:0009025">
    <property type="term" value="F:tagatose-bisphosphate aldolase activity"/>
    <property type="evidence" value="ECO:0007669"/>
    <property type="project" value="TreeGrafter"/>
</dbReference>
<dbReference type="AlphaFoldDB" id="A0A315ZVJ1"/>
<feature type="binding site" evidence="3">
    <location>
        <position position="175"/>
    </location>
    <ligand>
        <name>Zn(2+)</name>
        <dbReference type="ChEBI" id="CHEBI:29105"/>
        <label>1</label>
        <note>catalytic</note>
    </ligand>
</feature>
<dbReference type="Pfam" id="PF01116">
    <property type="entry name" value="F_bP_aldolase"/>
    <property type="match status" value="1"/>
</dbReference>
<dbReference type="PANTHER" id="PTHR30304">
    <property type="entry name" value="D-TAGATOSE-1,6-BISPHOSPHATE ALDOLASE"/>
    <property type="match status" value="1"/>
</dbReference>
<dbReference type="Proteomes" id="UP000254051">
    <property type="component" value="Unassembled WGS sequence"/>
</dbReference>
<evidence type="ECO:0000313" key="5">
    <source>
        <dbReference type="Proteomes" id="UP000254051"/>
    </source>
</evidence>
<dbReference type="InterPro" id="IPR013785">
    <property type="entry name" value="Aldolase_TIM"/>
</dbReference>
<keyword evidence="5" id="KW-1185">Reference proteome</keyword>
<gene>
    <name evidence="4" type="ORF">SAMN05216529_10635</name>
</gene>
<reference evidence="5" key="1">
    <citation type="submission" date="2017-07" db="EMBL/GenBank/DDBJ databases">
        <authorList>
            <person name="Varghese N."/>
            <person name="Submissions S."/>
        </authorList>
    </citation>
    <scope>NUCLEOTIDE SEQUENCE [LARGE SCALE GENOMIC DNA]</scope>
    <source>
        <strain evidence="5">NLAE-zl-C134</strain>
    </source>
</reference>
<name>A0A315ZVJ1_9FIRM</name>
<feature type="binding site" evidence="3">
    <location>
        <position position="133"/>
    </location>
    <ligand>
        <name>Zn(2+)</name>
        <dbReference type="ChEBI" id="CHEBI:29105"/>
        <label>2</label>
    </ligand>
</feature>